<dbReference type="InterPro" id="IPR002104">
    <property type="entry name" value="Integrase_catalytic"/>
</dbReference>
<gene>
    <name evidence="5" type="ORF">H3Z82_14065</name>
</gene>
<dbReference type="Gene3D" id="1.10.443.10">
    <property type="entry name" value="Intergrase catalytic core"/>
    <property type="match status" value="1"/>
</dbReference>
<comment type="similarity">
    <text evidence="1">Belongs to the 'phage' integrase family.</text>
</comment>
<keyword evidence="2" id="KW-0238">DNA-binding</keyword>
<dbReference type="PANTHER" id="PTHR30349:SF64">
    <property type="entry name" value="PROPHAGE INTEGRASE INTD-RELATED"/>
    <property type="match status" value="1"/>
</dbReference>
<protein>
    <submittedName>
        <fullName evidence="5">Site-specific integrase</fullName>
    </submittedName>
</protein>
<dbReference type="Pfam" id="PF00589">
    <property type="entry name" value="Phage_integrase"/>
    <property type="match status" value="1"/>
</dbReference>
<dbReference type="PANTHER" id="PTHR30349">
    <property type="entry name" value="PHAGE INTEGRASE-RELATED"/>
    <property type="match status" value="1"/>
</dbReference>
<dbReference type="Pfam" id="PF17293">
    <property type="entry name" value="Arm-DNA-bind_5"/>
    <property type="match status" value="1"/>
</dbReference>
<dbReference type="InterPro" id="IPR011010">
    <property type="entry name" value="DNA_brk_join_enz"/>
</dbReference>
<evidence type="ECO:0000259" key="4">
    <source>
        <dbReference type="PROSITE" id="PS51898"/>
    </source>
</evidence>
<dbReference type="CDD" id="cd01185">
    <property type="entry name" value="INTN1_C_like"/>
    <property type="match status" value="1"/>
</dbReference>
<sequence>MATIKTVLRKTKLDNNKFPIYLRVTHLRKSKFFRTPFNSTLKEWNEKTGEFNSKNDNAIQNNRVLNKFKSRVLKIINDFEIENKDFSFKVLEHELRLIYNPLQNNFFNFFNSITQEMLDSNRIGSADVNKYTSLSLLMFNNNSSDLNFEEVDADFLYRYEVFLRSRGGTDGGIGVKMRAIRAVYNLAIARNFTKESNYPFKKYKVSKLKSKGQKRALSAADLSKITKLDYAKHPHLIYARDYFLFSYYTRGMNFADMLKLKWSDISDGRIFYTRSKTQANFSIKILEPVKLILESYKAQNLPTPYVFPILLKEKLTPMQIKYRKHKVLRRFNKDLKEIGELCGINQNLTSYVARHTFANTMRKNGSSTEIISASLGHKELSTTKAYLKELESPELDEACELLVQQITE</sequence>
<evidence type="ECO:0000256" key="3">
    <source>
        <dbReference type="ARBA" id="ARBA00023172"/>
    </source>
</evidence>
<dbReference type="SUPFAM" id="SSF56349">
    <property type="entry name" value="DNA breaking-rejoining enzymes"/>
    <property type="match status" value="1"/>
</dbReference>
<evidence type="ECO:0000313" key="5">
    <source>
        <dbReference type="EMBL" id="MBA6153855.1"/>
    </source>
</evidence>
<dbReference type="AlphaFoldDB" id="A0A7W2M706"/>
<evidence type="ECO:0000313" key="6">
    <source>
        <dbReference type="Proteomes" id="UP000541857"/>
    </source>
</evidence>
<evidence type="ECO:0000256" key="1">
    <source>
        <dbReference type="ARBA" id="ARBA00008857"/>
    </source>
</evidence>
<dbReference type="InterPro" id="IPR010998">
    <property type="entry name" value="Integrase_recombinase_N"/>
</dbReference>
<dbReference type="Gene3D" id="1.10.150.130">
    <property type="match status" value="1"/>
</dbReference>
<dbReference type="InterPro" id="IPR035386">
    <property type="entry name" value="Arm-DNA-bind_5"/>
</dbReference>
<feature type="domain" description="Tyr recombinase" evidence="4">
    <location>
        <begin position="212"/>
        <end position="400"/>
    </location>
</feature>
<dbReference type="InterPro" id="IPR013762">
    <property type="entry name" value="Integrase-like_cat_sf"/>
</dbReference>
<dbReference type="RefSeq" id="WP_182206142.1">
    <property type="nucleotide sequence ID" value="NZ_JACGLT010000012.1"/>
</dbReference>
<dbReference type="InterPro" id="IPR050090">
    <property type="entry name" value="Tyrosine_recombinase_XerCD"/>
</dbReference>
<dbReference type="Proteomes" id="UP000541857">
    <property type="component" value="Unassembled WGS sequence"/>
</dbReference>
<accession>A0A7W2M706</accession>
<dbReference type="GO" id="GO:0006310">
    <property type="term" value="P:DNA recombination"/>
    <property type="evidence" value="ECO:0007669"/>
    <property type="project" value="UniProtKB-KW"/>
</dbReference>
<keyword evidence="3" id="KW-0233">DNA recombination</keyword>
<reference evidence="5 6" key="1">
    <citation type="submission" date="2020-07" db="EMBL/GenBank/DDBJ databases">
        <title>Bacterium isolated from marine sediment.</title>
        <authorList>
            <person name="Shang D."/>
        </authorList>
    </citation>
    <scope>NUCLEOTIDE SEQUENCE [LARGE SCALE GENOMIC DNA]</scope>
    <source>
        <strain evidence="5 6">F6074</strain>
    </source>
</reference>
<proteinExistence type="inferred from homology"/>
<dbReference type="InterPro" id="IPR025269">
    <property type="entry name" value="SAM-like_dom"/>
</dbReference>
<dbReference type="GO" id="GO:0003677">
    <property type="term" value="F:DNA binding"/>
    <property type="evidence" value="ECO:0007669"/>
    <property type="project" value="UniProtKB-KW"/>
</dbReference>
<comment type="caution">
    <text evidence="5">The sequence shown here is derived from an EMBL/GenBank/DDBJ whole genome shotgun (WGS) entry which is preliminary data.</text>
</comment>
<evidence type="ECO:0000256" key="2">
    <source>
        <dbReference type="ARBA" id="ARBA00023125"/>
    </source>
</evidence>
<organism evidence="5 6">
    <name type="scientific">Gelidibacter maritimus</name>
    <dbReference type="NCBI Taxonomy" id="2761487"/>
    <lineage>
        <taxon>Bacteria</taxon>
        <taxon>Pseudomonadati</taxon>
        <taxon>Bacteroidota</taxon>
        <taxon>Flavobacteriia</taxon>
        <taxon>Flavobacteriales</taxon>
        <taxon>Flavobacteriaceae</taxon>
        <taxon>Gelidibacter</taxon>
    </lineage>
</organism>
<dbReference type="PROSITE" id="PS51898">
    <property type="entry name" value="TYR_RECOMBINASE"/>
    <property type="match status" value="1"/>
</dbReference>
<dbReference type="EMBL" id="JACGLT010000012">
    <property type="protein sequence ID" value="MBA6153855.1"/>
    <property type="molecule type" value="Genomic_DNA"/>
</dbReference>
<dbReference type="GO" id="GO:0015074">
    <property type="term" value="P:DNA integration"/>
    <property type="evidence" value="ECO:0007669"/>
    <property type="project" value="InterPro"/>
</dbReference>
<keyword evidence="6" id="KW-1185">Reference proteome</keyword>
<dbReference type="Pfam" id="PF13102">
    <property type="entry name" value="Phage_int_SAM_5"/>
    <property type="match status" value="1"/>
</dbReference>
<name>A0A7W2M706_9FLAO</name>